<organism evidence="2 4">
    <name type="scientific">Punica granatum</name>
    <name type="common">Pomegranate</name>
    <dbReference type="NCBI Taxonomy" id="22663"/>
    <lineage>
        <taxon>Eukaryota</taxon>
        <taxon>Viridiplantae</taxon>
        <taxon>Streptophyta</taxon>
        <taxon>Embryophyta</taxon>
        <taxon>Tracheophyta</taxon>
        <taxon>Spermatophyta</taxon>
        <taxon>Magnoliopsida</taxon>
        <taxon>eudicotyledons</taxon>
        <taxon>Gunneridae</taxon>
        <taxon>Pentapetalae</taxon>
        <taxon>rosids</taxon>
        <taxon>malvids</taxon>
        <taxon>Myrtales</taxon>
        <taxon>Lythraceae</taxon>
        <taxon>Punica</taxon>
    </lineage>
</organism>
<dbReference type="EMBL" id="PGOL01000277">
    <property type="protein sequence ID" value="PKI73340.1"/>
    <property type="molecule type" value="Genomic_DNA"/>
</dbReference>
<dbReference type="PANTHER" id="PTHR34210:SF1">
    <property type="entry name" value="OS03G0274700 PROTEIN"/>
    <property type="match status" value="1"/>
</dbReference>
<name>A0A218W8T2_PUNGR</name>
<evidence type="ECO:0000313" key="4">
    <source>
        <dbReference type="Proteomes" id="UP000197138"/>
    </source>
</evidence>
<reference evidence="4" key="1">
    <citation type="journal article" date="2017" name="Plant J.">
        <title>The pomegranate (Punica granatum L.) genome and the genomics of punicalagin biosynthesis.</title>
        <authorList>
            <person name="Qin G."/>
            <person name="Xu C."/>
            <person name="Ming R."/>
            <person name="Tang H."/>
            <person name="Guyot R."/>
            <person name="Kramer E.M."/>
            <person name="Hu Y."/>
            <person name="Yi X."/>
            <person name="Qi Y."/>
            <person name="Xu X."/>
            <person name="Gao Z."/>
            <person name="Pan H."/>
            <person name="Jian J."/>
            <person name="Tian Y."/>
            <person name="Yue Z."/>
            <person name="Xu Y."/>
        </authorList>
    </citation>
    <scope>NUCLEOTIDE SEQUENCE [LARGE SCALE GENOMIC DNA]</scope>
    <source>
        <strain evidence="4">cv. Dabenzi</strain>
    </source>
</reference>
<evidence type="ECO:0000313" key="2">
    <source>
        <dbReference type="EMBL" id="OWM69056.1"/>
    </source>
</evidence>
<dbReference type="PANTHER" id="PTHR34210">
    <property type="entry name" value="OS01G0252900 PROTEIN"/>
    <property type="match status" value="1"/>
</dbReference>
<dbReference type="EMBL" id="MTKT01004939">
    <property type="protein sequence ID" value="OWM69056.1"/>
    <property type="molecule type" value="Genomic_DNA"/>
</dbReference>
<evidence type="ECO:0000313" key="3">
    <source>
        <dbReference type="EMBL" id="PKI73340.1"/>
    </source>
</evidence>
<feature type="region of interest" description="Disordered" evidence="1">
    <location>
        <begin position="247"/>
        <end position="283"/>
    </location>
</feature>
<dbReference type="OrthoDB" id="1899623at2759"/>
<keyword evidence="5" id="KW-1185">Reference proteome</keyword>
<gene>
    <name evidence="2" type="ORF">CDL15_Pgr025243</name>
    <name evidence="3" type="ORF">CRG98_006278</name>
</gene>
<accession>A0A218W8T2</accession>
<dbReference type="GeneID" id="116211817"/>
<feature type="region of interest" description="Disordered" evidence="1">
    <location>
        <begin position="96"/>
        <end position="119"/>
    </location>
</feature>
<dbReference type="STRING" id="22663.A0A218W8T2"/>
<feature type="region of interest" description="Disordered" evidence="1">
    <location>
        <begin position="18"/>
        <end position="75"/>
    </location>
</feature>
<reference evidence="3 5" key="3">
    <citation type="submission" date="2017-11" db="EMBL/GenBank/DDBJ databases">
        <title>De-novo sequencing of pomegranate (Punica granatum L.) genome.</title>
        <authorList>
            <person name="Akparov Z."/>
            <person name="Amiraslanov A."/>
            <person name="Hajiyeva S."/>
            <person name="Abbasov M."/>
            <person name="Kaur K."/>
            <person name="Hamwieh A."/>
            <person name="Solovyev V."/>
            <person name="Salamov A."/>
            <person name="Braich B."/>
            <person name="Kosarev P."/>
            <person name="Mahmoud A."/>
            <person name="Hajiyev E."/>
            <person name="Babayeva S."/>
            <person name="Izzatullayeva V."/>
            <person name="Mammadov A."/>
            <person name="Mammadov A."/>
            <person name="Sharifova S."/>
            <person name="Ojaghi J."/>
            <person name="Eynullazada K."/>
            <person name="Bayramov B."/>
            <person name="Abdulazimova A."/>
            <person name="Shahmuradov I."/>
        </authorList>
    </citation>
    <scope>NUCLEOTIDE SEQUENCE [LARGE SCALE GENOMIC DNA]</scope>
    <source>
        <strain evidence="3">AG2017</strain>
        <strain evidence="5">cv. AG2017</strain>
        <tissue evidence="3">Leaf</tissue>
    </source>
</reference>
<feature type="compositionally biased region" description="Basic and acidic residues" evidence="1">
    <location>
        <begin position="96"/>
        <end position="105"/>
    </location>
</feature>
<sequence length="283" mass="32392">MRRQDTYLNSGSDAYAAAQMQQAQQLERQHASTQFQGQLEAFTPERDDPYVTSKGDGQQGWDRDGPAPSNSMASHVFYEGQGGDVSRSYYHGLRSDPRVTLEKQADSNIRSQSSHDKEMNAGYEKMPLSETFEGLEQKFLDDIMKLSKDLHDAEDAENARHREKLNAIDALYQKQLEALRSRHASRRDEFLRRESNARQHQYQQNLMDHHYQNRGIGPRDPQAYGNMAGSASVGEAHRPYNNVDRYDSYRDRARFPGGGGRDQFEPRGPFPGGRTYDPSSRFY</sequence>
<evidence type="ECO:0000313" key="5">
    <source>
        <dbReference type="Proteomes" id="UP000233551"/>
    </source>
</evidence>
<reference evidence="2" key="2">
    <citation type="submission" date="2017-06" db="EMBL/GenBank/DDBJ databases">
        <title>The pomegranate genome and the genomics of punicalagin biosynthesis.</title>
        <authorList>
            <person name="Xu C."/>
        </authorList>
    </citation>
    <scope>NUCLEOTIDE SEQUENCE [LARGE SCALE GENOMIC DNA]</scope>
    <source>
        <tissue evidence="2">Fresh leaf</tissue>
    </source>
</reference>
<dbReference type="Proteomes" id="UP000233551">
    <property type="component" value="Unassembled WGS sequence"/>
</dbReference>
<comment type="caution">
    <text evidence="2">The sequence shown here is derived from an EMBL/GenBank/DDBJ whole genome shotgun (WGS) entry which is preliminary data.</text>
</comment>
<evidence type="ECO:0000256" key="1">
    <source>
        <dbReference type="SAM" id="MobiDB-lite"/>
    </source>
</evidence>
<dbReference type="AlphaFoldDB" id="A0A218W8T2"/>
<dbReference type="Proteomes" id="UP000197138">
    <property type="component" value="Unassembled WGS sequence"/>
</dbReference>
<protein>
    <submittedName>
        <fullName evidence="2">Uncharacterized protein</fullName>
    </submittedName>
</protein>
<proteinExistence type="predicted"/>